<name>A0A5N7MDB4_9HYPH</name>
<proteinExistence type="predicted"/>
<gene>
    <name evidence="1" type="ORF">FS320_02355</name>
</gene>
<evidence type="ECO:0000313" key="2">
    <source>
        <dbReference type="Proteomes" id="UP000403266"/>
    </source>
</evidence>
<evidence type="ECO:0000313" key="1">
    <source>
        <dbReference type="EMBL" id="MPR24094.1"/>
    </source>
</evidence>
<dbReference type="EMBL" id="VOSK01000003">
    <property type="protein sequence ID" value="MPR24094.1"/>
    <property type="molecule type" value="Genomic_DNA"/>
</dbReference>
<dbReference type="OrthoDB" id="1070337at2"/>
<dbReference type="AlphaFoldDB" id="A0A5N7MDB4"/>
<keyword evidence="2" id="KW-1185">Reference proteome</keyword>
<comment type="caution">
    <text evidence="1">The sequence shown here is derived from an EMBL/GenBank/DDBJ whole genome shotgun (WGS) entry which is preliminary data.</text>
</comment>
<dbReference type="InterPro" id="IPR021341">
    <property type="entry name" value="DUF2958"/>
</dbReference>
<dbReference type="RefSeq" id="WP_152709004.1">
    <property type="nucleotide sequence ID" value="NZ_VOSJ01000007.1"/>
</dbReference>
<reference evidence="1 2" key="1">
    <citation type="journal article" date="2019" name="Syst. Appl. Microbiol.">
        <title>Microvirga tunisiensis sp. nov., a root nodule symbiotic bacterium isolated from Lupinus micranthus and L. luteus grown in Northern Tunisia.</title>
        <authorList>
            <person name="Msaddak A."/>
            <person name="Rejili M."/>
            <person name="Duran D."/>
            <person name="Mars M."/>
            <person name="Palacios J.M."/>
            <person name="Ruiz-Argueso T."/>
            <person name="Rey L."/>
            <person name="Imperial J."/>
        </authorList>
    </citation>
    <scope>NUCLEOTIDE SEQUENCE [LARGE SCALE GENOMIC DNA]</scope>
    <source>
        <strain evidence="1 2">Lmie10</strain>
    </source>
</reference>
<sequence length="119" mass="13012">MDLIPEDLRQVLIANGQASQDGTKSDHIPVVKLFMPDSQATWLITELKPSDPDLAYGLADLGMGAPESGWFRLSDIIAQRGVLNLPIKRDPYFRADRPLSAYEAAAIVAGRIVTLPPNK</sequence>
<protein>
    <submittedName>
        <fullName evidence="1">DUF2958 domain-containing protein</fullName>
    </submittedName>
</protein>
<dbReference type="Pfam" id="PF11171">
    <property type="entry name" value="DUF2958"/>
    <property type="match status" value="1"/>
</dbReference>
<accession>A0A5N7MDB4</accession>
<organism evidence="1 2">
    <name type="scientific">Microvirga tunisiensis</name>
    <dbReference type="NCBI Taxonomy" id="2108360"/>
    <lineage>
        <taxon>Bacteria</taxon>
        <taxon>Pseudomonadati</taxon>
        <taxon>Pseudomonadota</taxon>
        <taxon>Alphaproteobacteria</taxon>
        <taxon>Hyphomicrobiales</taxon>
        <taxon>Methylobacteriaceae</taxon>
        <taxon>Microvirga</taxon>
    </lineage>
</organism>
<dbReference type="Proteomes" id="UP000403266">
    <property type="component" value="Unassembled WGS sequence"/>
</dbReference>